<dbReference type="EMBL" id="JACLQD010000003">
    <property type="protein sequence ID" value="MBC2836168.1"/>
    <property type="molecule type" value="Genomic_DNA"/>
</dbReference>
<sequence>MPDGRTTVATPETGQNKSLLATTVLVGTAGFAAAEVTISGSARMGITNAYDTTNDANKTQFSSRARVNFAASGETDGGLSFGASFRADNAGDANSGTAGTVSLSGAFGSISMGDNDSAALTTVGQVDGVGFTGNGDLNEIIFLGEADTSALYTYTMGDLTIAASMGQIDGDTNYTGNAKQAASVAASYKMGNYRFSAAIERGDKAVYSFSDRADAYATDPEDTYAERNDLTSQVTLGADATFGALVLKGRVAMGSGEAYNGLPDEPNGYKTTGTQVAVSATYTMDALSVTAFGAHAKVAYDYYGTDWGMESTRYGVGASYDLGGGAKAQAGLSRLSHDALNDDGDWSDTKMDAGLTFAF</sequence>
<proteinExistence type="predicted"/>
<dbReference type="RefSeq" id="WP_185798130.1">
    <property type="nucleotide sequence ID" value="NZ_JACLQD010000003.1"/>
</dbReference>
<evidence type="ECO:0000313" key="2">
    <source>
        <dbReference type="EMBL" id="MBC2836168.1"/>
    </source>
</evidence>
<gene>
    <name evidence="2" type="ORF">H7F16_11685</name>
</gene>
<evidence type="ECO:0000313" key="3">
    <source>
        <dbReference type="Proteomes" id="UP000555411"/>
    </source>
</evidence>
<dbReference type="Pfam" id="PF13609">
    <property type="entry name" value="Porin_4"/>
    <property type="match status" value="1"/>
</dbReference>
<reference evidence="2 3" key="1">
    <citation type="journal article" date="2017" name="Int. J. Syst. Evol. Microbiol.">
        <title>Gemmobacter straminiformis sp. nov., isolated from an artificial fountain.</title>
        <authorList>
            <person name="Kang J.Y."/>
            <person name="Kim M.J."/>
            <person name="Chun J."/>
            <person name="Son K.P."/>
            <person name="Jahng K.Y."/>
        </authorList>
    </citation>
    <scope>NUCLEOTIDE SEQUENCE [LARGE SCALE GENOMIC DNA]</scope>
    <source>
        <strain evidence="2 3">CAM-8</strain>
    </source>
</reference>
<dbReference type="InterPro" id="IPR033900">
    <property type="entry name" value="Gram_neg_porin_domain"/>
</dbReference>
<comment type="caution">
    <text evidence="2">The sequence shown here is derived from an EMBL/GenBank/DDBJ whole genome shotgun (WGS) entry which is preliminary data.</text>
</comment>
<accession>A0A842IB01</accession>
<feature type="domain" description="Porin" evidence="1">
    <location>
        <begin position="21"/>
        <end position="337"/>
    </location>
</feature>
<dbReference type="GO" id="GO:0016020">
    <property type="term" value="C:membrane"/>
    <property type="evidence" value="ECO:0007669"/>
    <property type="project" value="InterPro"/>
</dbReference>
<organism evidence="2 3">
    <name type="scientific">Paragemmobacter straminiformis</name>
    <dbReference type="NCBI Taxonomy" id="2045119"/>
    <lineage>
        <taxon>Bacteria</taxon>
        <taxon>Pseudomonadati</taxon>
        <taxon>Pseudomonadota</taxon>
        <taxon>Alphaproteobacteria</taxon>
        <taxon>Rhodobacterales</taxon>
        <taxon>Paracoccaceae</taxon>
        <taxon>Paragemmobacter</taxon>
    </lineage>
</organism>
<dbReference type="InterPro" id="IPR023614">
    <property type="entry name" value="Porin_dom_sf"/>
</dbReference>
<dbReference type="GO" id="GO:0015288">
    <property type="term" value="F:porin activity"/>
    <property type="evidence" value="ECO:0007669"/>
    <property type="project" value="InterPro"/>
</dbReference>
<dbReference type="AlphaFoldDB" id="A0A842IB01"/>
<dbReference type="Gene3D" id="2.40.160.10">
    <property type="entry name" value="Porin"/>
    <property type="match status" value="1"/>
</dbReference>
<protein>
    <submittedName>
        <fullName evidence="2">Porin</fullName>
    </submittedName>
</protein>
<keyword evidence="3" id="KW-1185">Reference proteome</keyword>
<dbReference type="Proteomes" id="UP000555411">
    <property type="component" value="Unassembled WGS sequence"/>
</dbReference>
<dbReference type="SUPFAM" id="SSF56935">
    <property type="entry name" value="Porins"/>
    <property type="match status" value="1"/>
</dbReference>
<name>A0A842IB01_9RHOB</name>
<evidence type="ECO:0000259" key="1">
    <source>
        <dbReference type="Pfam" id="PF13609"/>
    </source>
</evidence>